<evidence type="ECO:0000256" key="1">
    <source>
        <dbReference type="SAM" id="MobiDB-lite"/>
    </source>
</evidence>
<dbReference type="AlphaFoldDB" id="A0AAV7MMA4"/>
<evidence type="ECO:0000313" key="3">
    <source>
        <dbReference type="Proteomes" id="UP001066276"/>
    </source>
</evidence>
<organism evidence="2 3">
    <name type="scientific">Pleurodeles waltl</name>
    <name type="common">Iberian ribbed newt</name>
    <dbReference type="NCBI Taxonomy" id="8319"/>
    <lineage>
        <taxon>Eukaryota</taxon>
        <taxon>Metazoa</taxon>
        <taxon>Chordata</taxon>
        <taxon>Craniata</taxon>
        <taxon>Vertebrata</taxon>
        <taxon>Euteleostomi</taxon>
        <taxon>Amphibia</taxon>
        <taxon>Batrachia</taxon>
        <taxon>Caudata</taxon>
        <taxon>Salamandroidea</taxon>
        <taxon>Salamandridae</taxon>
        <taxon>Pleurodelinae</taxon>
        <taxon>Pleurodeles</taxon>
    </lineage>
</organism>
<reference evidence="2" key="1">
    <citation type="journal article" date="2022" name="bioRxiv">
        <title>Sequencing and chromosome-scale assembly of the giantPleurodeles waltlgenome.</title>
        <authorList>
            <person name="Brown T."/>
            <person name="Elewa A."/>
            <person name="Iarovenko S."/>
            <person name="Subramanian E."/>
            <person name="Araus A.J."/>
            <person name="Petzold A."/>
            <person name="Susuki M."/>
            <person name="Suzuki K.-i.T."/>
            <person name="Hayashi T."/>
            <person name="Toyoda A."/>
            <person name="Oliveira C."/>
            <person name="Osipova E."/>
            <person name="Leigh N.D."/>
            <person name="Simon A."/>
            <person name="Yun M.H."/>
        </authorList>
    </citation>
    <scope>NUCLEOTIDE SEQUENCE</scope>
    <source>
        <strain evidence="2">20211129_DDA</strain>
        <tissue evidence="2">Liver</tissue>
    </source>
</reference>
<dbReference type="Proteomes" id="UP001066276">
    <property type="component" value="Chromosome 9"/>
</dbReference>
<name>A0AAV7MMA4_PLEWA</name>
<comment type="caution">
    <text evidence="2">The sequence shown here is derived from an EMBL/GenBank/DDBJ whole genome shotgun (WGS) entry which is preliminary data.</text>
</comment>
<sequence>MTTHTAILFLAGEPPGTGWRYGLSESPMAAQQAAPPCGIPRVAENRRETAGFPLLTAEKPLRSEYPAGHRQPVDGAPADPGPGETSDERCDSCLGFMHSVLPSDRPPLSFCFSDES</sequence>
<accession>A0AAV7MMA4</accession>
<keyword evidence="3" id="KW-1185">Reference proteome</keyword>
<feature type="compositionally biased region" description="Low complexity" evidence="1">
    <location>
        <begin position="74"/>
        <end position="83"/>
    </location>
</feature>
<protein>
    <submittedName>
        <fullName evidence="2">Uncharacterized protein</fullName>
    </submittedName>
</protein>
<evidence type="ECO:0000313" key="2">
    <source>
        <dbReference type="EMBL" id="KAJ1104911.1"/>
    </source>
</evidence>
<gene>
    <name evidence="2" type="ORF">NDU88_002319</name>
</gene>
<dbReference type="EMBL" id="JANPWB010000013">
    <property type="protein sequence ID" value="KAJ1104911.1"/>
    <property type="molecule type" value="Genomic_DNA"/>
</dbReference>
<proteinExistence type="predicted"/>
<feature type="region of interest" description="Disordered" evidence="1">
    <location>
        <begin position="56"/>
        <end position="89"/>
    </location>
</feature>